<dbReference type="EnsemblMetazoa" id="AATE016512-RA">
    <property type="protein sequence ID" value="AATE016512-PA.1"/>
    <property type="gene ID" value="AATE016512"/>
</dbReference>
<keyword evidence="4" id="KW-0808">Transferase</keyword>
<organism evidence="12">
    <name type="scientific">Anopheles atroparvus</name>
    <name type="common">European mosquito</name>
    <dbReference type="NCBI Taxonomy" id="41427"/>
    <lineage>
        <taxon>Eukaryota</taxon>
        <taxon>Metazoa</taxon>
        <taxon>Ecdysozoa</taxon>
        <taxon>Arthropoda</taxon>
        <taxon>Hexapoda</taxon>
        <taxon>Insecta</taxon>
        <taxon>Pterygota</taxon>
        <taxon>Neoptera</taxon>
        <taxon>Endopterygota</taxon>
        <taxon>Diptera</taxon>
        <taxon>Nematocera</taxon>
        <taxon>Culicoidea</taxon>
        <taxon>Culicidae</taxon>
        <taxon>Anophelinae</taxon>
        <taxon>Anopheles</taxon>
    </lineage>
</organism>
<evidence type="ECO:0000256" key="8">
    <source>
        <dbReference type="ARBA" id="ARBA00023161"/>
    </source>
</evidence>
<keyword evidence="5" id="KW-0547">Nucleotide-binding</keyword>
<dbReference type="GO" id="GO:0004674">
    <property type="term" value="F:protein serine/threonine kinase activity"/>
    <property type="evidence" value="ECO:0007669"/>
    <property type="project" value="UniProtKB-KW"/>
</dbReference>
<keyword evidence="8" id="KW-0866">Nonsense-mediated mRNA decay</keyword>
<feature type="region of interest" description="Disordered" evidence="11">
    <location>
        <begin position="3486"/>
        <end position="3557"/>
    </location>
</feature>
<dbReference type="SUPFAM" id="SSF48371">
    <property type="entry name" value="ARM repeat"/>
    <property type="match status" value="1"/>
</dbReference>
<evidence type="ECO:0000256" key="11">
    <source>
        <dbReference type="SAM" id="MobiDB-lite"/>
    </source>
</evidence>
<comment type="catalytic activity">
    <reaction evidence="10">
        <text>L-seryl-[protein] + ATP = O-phospho-L-seryl-[protein] + ADP + H(+)</text>
        <dbReference type="Rhea" id="RHEA:17989"/>
        <dbReference type="Rhea" id="RHEA-COMP:9863"/>
        <dbReference type="Rhea" id="RHEA-COMP:11604"/>
        <dbReference type="ChEBI" id="CHEBI:15378"/>
        <dbReference type="ChEBI" id="CHEBI:29999"/>
        <dbReference type="ChEBI" id="CHEBI:30616"/>
        <dbReference type="ChEBI" id="CHEBI:83421"/>
        <dbReference type="ChEBI" id="CHEBI:456216"/>
        <dbReference type="EC" id="2.7.11.1"/>
    </reaction>
</comment>
<dbReference type="InterPro" id="IPR039414">
    <property type="entry name" value="SMG1_PIKKc"/>
</dbReference>
<dbReference type="Gene3D" id="3.30.1010.10">
    <property type="entry name" value="Phosphatidylinositol 3-kinase Catalytic Subunit, Chain A, domain 4"/>
    <property type="match status" value="1"/>
</dbReference>
<dbReference type="InterPro" id="IPR016024">
    <property type="entry name" value="ARM-type_fold"/>
</dbReference>
<reference evidence="12" key="1">
    <citation type="submission" date="2022-08" db="UniProtKB">
        <authorList>
            <consortium name="EnsemblMetazoa"/>
        </authorList>
    </citation>
    <scope>IDENTIFICATION</scope>
    <source>
        <strain evidence="12">EBRO</strain>
    </source>
</reference>
<dbReference type="PROSITE" id="PS50290">
    <property type="entry name" value="PI3_4_KINASE_3"/>
    <property type="match status" value="1"/>
</dbReference>
<evidence type="ECO:0000256" key="4">
    <source>
        <dbReference type="ARBA" id="ARBA00022679"/>
    </source>
</evidence>
<evidence type="ECO:0000256" key="10">
    <source>
        <dbReference type="ARBA" id="ARBA00048679"/>
    </source>
</evidence>
<dbReference type="PROSITE" id="PS00916">
    <property type="entry name" value="PI3_4_KINASE_2"/>
    <property type="match status" value="1"/>
</dbReference>
<dbReference type="PANTHER" id="PTHR11139">
    <property type="entry name" value="ATAXIA TELANGIECTASIA MUTATED ATM -RELATED"/>
    <property type="match status" value="1"/>
</dbReference>
<keyword evidence="7" id="KW-0067">ATP-binding</keyword>
<feature type="region of interest" description="Disordered" evidence="11">
    <location>
        <begin position="697"/>
        <end position="721"/>
    </location>
</feature>
<dbReference type="STRING" id="41427.A0A182JED7"/>
<evidence type="ECO:0000256" key="2">
    <source>
        <dbReference type="ARBA" id="ARBA00012513"/>
    </source>
</evidence>
<dbReference type="CDD" id="cd05170">
    <property type="entry name" value="PIKKc_SMG1"/>
    <property type="match status" value="1"/>
</dbReference>
<feature type="compositionally biased region" description="Low complexity" evidence="11">
    <location>
        <begin position="3445"/>
        <end position="3456"/>
    </location>
</feature>
<dbReference type="GO" id="GO:0000184">
    <property type="term" value="P:nuclear-transcribed mRNA catabolic process, nonsense-mediated decay"/>
    <property type="evidence" value="ECO:0007669"/>
    <property type="project" value="UniProtKB-KW"/>
</dbReference>
<feature type="compositionally biased region" description="Basic and acidic residues" evidence="11">
    <location>
        <begin position="3542"/>
        <end position="3555"/>
    </location>
</feature>
<feature type="region of interest" description="Disordered" evidence="11">
    <location>
        <begin position="2780"/>
        <end position="2801"/>
    </location>
</feature>
<dbReference type="GO" id="GO:0016242">
    <property type="term" value="P:negative regulation of macroautophagy"/>
    <property type="evidence" value="ECO:0007669"/>
    <property type="project" value="TreeGrafter"/>
</dbReference>
<dbReference type="GO" id="GO:0031929">
    <property type="term" value="P:TOR signaling"/>
    <property type="evidence" value="ECO:0007669"/>
    <property type="project" value="TreeGrafter"/>
</dbReference>
<feature type="compositionally biased region" description="Basic and acidic residues" evidence="11">
    <location>
        <begin position="18"/>
        <end position="34"/>
    </location>
</feature>
<accession>A0A182JED7</accession>
<feature type="compositionally biased region" description="Polar residues" evidence="11">
    <location>
        <begin position="84"/>
        <end position="99"/>
    </location>
</feature>
<dbReference type="InterPro" id="IPR036940">
    <property type="entry name" value="PI3/4_kinase_cat_sf"/>
</dbReference>
<proteinExistence type="inferred from homology"/>
<dbReference type="GO" id="GO:0005524">
    <property type="term" value="F:ATP binding"/>
    <property type="evidence" value="ECO:0007669"/>
    <property type="project" value="UniProtKB-KW"/>
</dbReference>
<dbReference type="SMART" id="SM01345">
    <property type="entry name" value="Rapamycin_bind"/>
    <property type="match status" value="1"/>
</dbReference>
<evidence type="ECO:0000256" key="3">
    <source>
        <dbReference type="ARBA" id="ARBA00022527"/>
    </source>
</evidence>
<dbReference type="InterPro" id="IPR000403">
    <property type="entry name" value="PI3/4_kinase_cat_dom"/>
</dbReference>
<keyword evidence="6" id="KW-0418">Kinase</keyword>
<dbReference type="InterPro" id="IPR018936">
    <property type="entry name" value="PI3/4_kinase_CS"/>
</dbReference>
<dbReference type="EC" id="2.7.11.1" evidence="2"/>
<comment type="catalytic activity">
    <reaction evidence="9">
        <text>L-threonyl-[protein] + ATP = O-phospho-L-threonyl-[protein] + ADP + H(+)</text>
        <dbReference type="Rhea" id="RHEA:46608"/>
        <dbReference type="Rhea" id="RHEA-COMP:11060"/>
        <dbReference type="Rhea" id="RHEA-COMP:11605"/>
        <dbReference type="ChEBI" id="CHEBI:15378"/>
        <dbReference type="ChEBI" id="CHEBI:30013"/>
        <dbReference type="ChEBI" id="CHEBI:30616"/>
        <dbReference type="ChEBI" id="CHEBI:61977"/>
        <dbReference type="ChEBI" id="CHEBI:456216"/>
        <dbReference type="EC" id="2.7.11.1"/>
    </reaction>
</comment>
<dbReference type="Pfam" id="PF15785">
    <property type="entry name" value="SMG1"/>
    <property type="match status" value="2"/>
</dbReference>
<dbReference type="GO" id="GO:0005737">
    <property type="term" value="C:cytoplasm"/>
    <property type="evidence" value="ECO:0007669"/>
    <property type="project" value="TreeGrafter"/>
</dbReference>
<evidence type="ECO:0000256" key="1">
    <source>
        <dbReference type="ARBA" id="ARBA00011031"/>
    </source>
</evidence>
<dbReference type="Pfam" id="PF02260">
    <property type="entry name" value="FATC"/>
    <property type="match status" value="1"/>
</dbReference>
<evidence type="ECO:0000256" key="7">
    <source>
        <dbReference type="ARBA" id="ARBA00022840"/>
    </source>
</evidence>
<dbReference type="Gene3D" id="1.10.1070.11">
    <property type="entry name" value="Phosphatidylinositol 3-/4-kinase, catalytic domain"/>
    <property type="match status" value="1"/>
</dbReference>
<dbReference type="SMART" id="SM01343">
    <property type="entry name" value="FATC"/>
    <property type="match status" value="1"/>
</dbReference>
<evidence type="ECO:0000313" key="12">
    <source>
        <dbReference type="EnsemblMetazoa" id="AATE016512-PA.1"/>
    </source>
</evidence>
<dbReference type="GO" id="GO:0031931">
    <property type="term" value="C:TORC1 complex"/>
    <property type="evidence" value="ECO:0007669"/>
    <property type="project" value="TreeGrafter"/>
</dbReference>
<comment type="similarity">
    <text evidence="1">Belongs to the PI3/PI4-kinase family.</text>
</comment>
<dbReference type="SMART" id="SM00146">
    <property type="entry name" value="PI3Kc"/>
    <property type="match status" value="1"/>
</dbReference>
<protein>
    <recommendedName>
        <fullName evidence="2">non-specific serine/threonine protein kinase</fullName>
        <ecNumber evidence="2">2.7.11.1</ecNumber>
    </recommendedName>
</protein>
<feature type="region of interest" description="Disordered" evidence="11">
    <location>
        <begin position="2973"/>
        <end position="2994"/>
    </location>
</feature>
<dbReference type="InterPro" id="IPR003152">
    <property type="entry name" value="FATC_dom"/>
</dbReference>
<dbReference type="GO" id="GO:0031932">
    <property type="term" value="C:TORC2 complex"/>
    <property type="evidence" value="ECO:0007669"/>
    <property type="project" value="TreeGrafter"/>
</dbReference>
<feature type="compositionally biased region" description="Basic and acidic residues" evidence="11">
    <location>
        <begin position="3516"/>
        <end position="3528"/>
    </location>
</feature>
<feature type="compositionally biased region" description="Gly residues" evidence="11">
    <location>
        <begin position="702"/>
        <end position="712"/>
    </location>
</feature>
<evidence type="ECO:0000256" key="6">
    <source>
        <dbReference type="ARBA" id="ARBA00022777"/>
    </source>
</evidence>
<dbReference type="GO" id="GO:0005634">
    <property type="term" value="C:nucleus"/>
    <property type="evidence" value="ECO:0007669"/>
    <property type="project" value="TreeGrafter"/>
</dbReference>
<feature type="region of interest" description="Disordered" evidence="11">
    <location>
        <begin position="1"/>
        <end position="116"/>
    </location>
</feature>
<dbReference type="VEuPathDB" id="VectorBase:AATE016512"/>
<name>A0A182JED7_ANOAO</name>
<dbReference type="Pfam" id="PF00454">
    <property type="entry name" value="PI3_PI4_kinase"/>
    <property type="match status" value="1"/>
</dbReference>
<dbReference type="SUPFAM" id="SSF56112">
    <property type="entry name" value="Protein kinase-like (PK-like)"/>
    <property type="match status" value="1"/>
</dbReference>
<dbReference type="InterPro" id="IPR031559">
    <property type="entry name" value="SMG1"/>
</dbReference>
<sequence>MRCVIPSQGMSFKTGPKGRQDGELRMGGKGDAKASRTVTAGGGGAGGASMSRRAKKKANEQQKHSKSSTARTVVAGEAVGAIPVTTNSKRYQNSRQQPAAQKRDRHRKTYEATAEGTGRTVANGLSACELQLANLPEDMRISRLLRRLASEQSVRGCLELCDRLELVILDPPNASYVRKSFELLLNTIVAILETGPRDCRDRVAQLLGMMLYVMVQCSNDPTPFRNWTCKWLWQTRRPRHSMLVALRQTMALDRHGELLLEPVIGELCGELQDLLEKTDSPGVFVLVTDIMVGIAGAYPECFEPFFNDVVDIVVGWQLDTAQSTPLKLHCARVLQAFRPYWLEQRDVTRNLLDQFVEDIQGCWDDLDRGSRKHCRNAHRLSAALLTAFNSVFKCLHVESGEPAGGPRAPLGGGFELGPEDRQCFESACARIMTILSTLVDADRSSDLPLAAISEFLMLRLSLPGRSTVHAEMLGIIERLLGRAAGYSDAQLGSLLHLLLRYVETDDSEQQTLTMALLPLILSTGSDGGFYAVRFRRNQQVQRALLLLYHRVLTLKNVALLQAAYRLVLDDLDDALAHLRRQATGRVPSTAHLHLRPQCRVSFNLLVLSPLAMARNSIFITWTLQEQPVLHVLLERLALLDSRLWAGYGHLHHAVLLVAYHHCTANNHFVSSSSLLQAQSYGGTFDRFLRLQDRHHHQLASDGGAGGGGGGGDDPPVRSMPNASPTADHFGLVLRFLATLLTEWTDTAVAAEGRPVGAVSDRSGQGRAARDQLLELLLDWCLAIVTQTERYHDVLQECADFGRLLAVVCAVSVDRGSASERIGLRCASCLDAVCQYASLHPTVYQAIAEACCVHLCSVYGTLRTRYTVIFSRLPLRHSLRQVNAFSGANRRRREEIRELKNVLYQGSSTELRYQQSAVLRMADLRALLNRIAFTRDGAAYVGEYLHELLTRSYNQPSAYGEMALRDLRCLVPWAQWEAAQLCVNHKLRTPFGKPQSTFLRIESIVKQCARILALSDRFPVRDIRTSIANQRHARILLGFLEALEKSIYNAAEGTAYALPAPEKPARTFFRVNAPTCAEWFTRIRTAVDLVALHCMEPEMVIRYSEAVLRELVAAGKTSDLIFEHMLMSLVWALVRNWESDALYGVYVWSRQLTGRKYTWIRMAAEEAAGHRETAADGFRAILADPAGAGMDRHIRDFIVDQTIISLLFTGDYRQLYEFLLAEETGGTPRATIPLITITAEQIRSIIRYEETHDVSAIDISQWELVDVGVDIPNDFSCHKMICAVENSISGIILQDQIEERERMIEASTNLIQCYLQECLLTKCHEYLFQLTITNHILYKIAQRTRQATAAAATAATAAASADASTRGVPTAPIKYDDGIGTLSVEKFYGTLTLMRLLAWSEFLLANSSGGTGGYDGEQQNIDLRLDMVSIGRKEKNYALCRRELEKYYHKSSLAQRLRSLAPAPKPTLEQVAAALMRAAHAPDASGELSEAGDVLWGDENLSRAVYEHCKWLYCQPGKRLEAIDFAACAAAAIDGALLADDDQDHDDDDDAEGGLVRGGRLAERTARFMLTLGDWLSSACGPESGELSLATLQLASVRRLGGRLPPIDAKPLAPDHAAQLGACDVLVGSLLQGAANRCPPLAKAWFQLGSWLYRWGKRVVELSSGASSVRICVEQVAAILTDPLVTPADCERIVAILNEHEPGRAGDESGEDLAEDGELDLDGAATIGSIGLLEALQGALPSLARHVPPDRLHAIIDVWRSNHRAVYGYYEAAAAAYFRFLQLSTLAPRASGPADDGTDSERARSITVTLRLLRLIVKHALGLKEVLEEGLATTPSEPWRVITPQLFARLAHHEPYVRRRVSELLCRVAKDAPHLIIFPAVVGSVHEELPELANVVTVLREGGEAAGQPAGQQAGAPASAGLAFCFHALLDILSREVPDTVKQVQTLVHELRRISLLWEELWLVSMQQIYADYGKRVAAFQGACVRQQAAGQLTEPRRALLVEKHRLLLRPLVFVLEQLYAITARPAETNHERHFQERYHRYIRSMLDKLRAPPDFSRPIEGWERFRALYTQLQTRSQKRFAFHLRLADVSPNLQQLAHTAIAMPGIDTTTVTSGRTGSAGCTNGGTCGGGGGGGGAATGTDGQPILIRSVDGAIQILPTKTRPKKLLFHGNDGRRYGYLSKGLEDLHLDERIMQFLSIANLMMTRSIDCNGNVTHYRAEHYSVIPLGPRSGLITWVDSTVPIFSLYKKWQQRQALQHKETKESGGAGGGGGGGGGVLRPSELYYKKLNPLLHSHGMKSTDSRRDWPLSALKQVLAELQQETPRDLLAKELWCHSATASSWRQVVRTYSLSLAVMSVIGYIIGLGDRHLDNVLVKLATGEIVHIDYNVCFEKGKTLRVPEKVPFRLTPNLVEALGMTGIEGTFRLACEHVLKSLKKGRETLLTLLEAFVYDPLVDWAISEEAAGGLPMTATEITVSTMTATAKTVGSSAAASVAQPSAASKYISQAKQQLDREVTRDTLAVRFEECHVNWQQNQDELAVHLHDLRALLIDQRTVLDELREAEQLRTSLSQQLQLVREAEYLGTAFGSHPLANLAHRLSVRAQVQDEYRAICDEMAKQAEQMQAFNGQWFDFTHTFDNDRLARLRWAACLARWQLPEHSSRLVAFLAAQGVGGDEPGEDAVYVRYCCARTKLSEVQRCAAPAFGRIVELLGQYGELAKHLGGFAPRPLTRYQEWYARMAKPEQDPSAALATAQQIVREQHEMERAMELAARDLDEELHRTSQELEQAAGRRGTEHGADTSQEAELDSLCELTDETVRFNSTGSSILPFFATARRIVELNRSLLATERSLLTSGDSALLTEQLWALVRHTRQQCERLVYLEYHSMASAANVCLKELYECGLDYDALQRLHERIELDAFVADPNAHPQVCAPLDDRLAQLLQRVIEYTMNMGCLRAVLVTLLEPWEPPVSGILINGMSDIAEPSTGPPPENESETLKSDAPVDQIHEATQWNHAPKTPAATREELRERLQQLVSAMREGDYEGFKRTVLPVRRFIVRAVRDRLAGRVSLIAARLVYDSSLTAVGQTTVHPRGDHCASLDQLCRERCAEAIGPHENVKEQLDALEEAARRYNELVLAGASARACGAEERPARQALERAQMRYDACNWLLHSRDGGVGSTEQGDRPQVILQRAAFLQQLRDALGALETMRPLLQAALEQLVSVWSVLLNRLAWATAAHPPLCTPDLLDAFKKETTWGLEHVETCLEACRMASRCANGVLHYEADGVMARKFGALVERWQKVLANNGLRATYVSPTEEALVELLDPEGSIDQTWISNVRALIDDMTDQALTRIAQLEQQSRSLREALQAGGRRLYALTVTHNTIAGDIRALLRTQLRIGGNPALRDYLQRYRRFLELLQEVRDELTVSHGVRSKQQHQQQVDTAPEAAADHQQQQEPTTTMTPVADSTEAKVNELLALLPKVFEQLFTFEQDGHQPALARGTPDDDADDDDDGDDGDGDGEDDGAHADPLGRQRATDSPMAAPGAPDAQHQDKNRKQQEQKRNAYAVSVWRRIRMKLEGRDPDPGRRYGVPEQVSWMIQEATDPNNLAVLYEGWTPWV</sequence>
<dbReference type="PANTHER" id="PTHR11139:SF119">
    <property type="entry name" value="SERINE_THREONINE-PROTEIN KINASE SMG1"/>
    <property type="match status" value="1"/>
</dbReference>
<evidence type="ECO:0000256" key="5">
    <source>
        <dbReference type="ARBA" id="ARBA00022741"/>
    </source>
</evidence>
<dbReference type="InterPro" id="IPR050517">
    <property type="entry name" value="DDR_Repair_Kinase"/>
</dbReference>
<feature type="compositionally biased region" description="Acidic residues" evidence="11">
    <location>
        <begin position="3497"/>
        <end position="3515"/>
    </location>
</feature>
<keyword evidence="3" id="KW-0723">Serine/threonine-protein kinase</keyword>
<dbReference type="InterPro" id="IPR011009">
    <property type="entry name" value="Kinase-like_dom_sf"/>
</dbReference>
<dbReference type="PROSITE" id="PS51190">
    <property type="entry name" value="FATC"/>
    <property type="match status" value="1"/>
</dbReference>
<feature type="region of interest" description="Disordered" evidence="11">
    <location>
        <begin position="3422"/>
        <end position="3457"/>
    </location>
</feature>
<evidence type="ECO:0000256" key="9">
    <source>
        <dbReference type="ARBA" id="ARBA00047899"/>
    </source>
</evidence>